<dbReference type="InterPro" id="IPR008966">
    <property type="entry name" value="Adhesion_dom_sf"/>
</dbReference>
<evidence type="ECO:0000256" key="1">
    <source>
        <dbReference type="SAM" id="SignalP"/>
    </source>
</evidence>
<feature type="domain" description="Fimbrial-type adhesion" evidence="2">
    <location>
        <begin position="28"/>
        <end position="174"/>
    </location>
</feature>
<dbReference type="Proteomes" id="UP000628560">
    <property type="component" value="Unassembled WGS sequence"/>
</dbReference>
<feature type="signal peptide" evidence="1">
    <location>
        <begin position="1"/>
        <end position="23"/>
    </location>
</feature>
<dbReference type="InterPro" id="IPR036937">
    <property type="entry name" value="Adhesion_dom_fimbrial_sf"/>
</dbReference>
<evidence type="ECO:0000313" key="4">
    <source>
        <dbReference type="Proteomes" id="UP000628560"/>
    </source>
</evidence>
<dbReference type="EMBL" id="JADIXP010000024">
    <property type="protein sequence ID" value="MBF4180640.1"/>
    <property type="molecule type" value="Genomic_DNA"/>
</dbReference>
<protein>
    <submittedName>
        <fullName evidence="3">Type 1 fimbrial protein</fullName>
    </submittedName>
</protein>
<accession>A0ABD4KFT9</accession>
<dbReference type="Gene3D" id="2.60.40.1090">
    <property type="entry name" value="Fimbrial-type adhesion domain"/>
    <property type="match status" value="1"/>
</dbReference>
<evidence type="ECO:0000259" key="2">
    <source>
        <dbReference type="Pfam" id="PF00419"/>
    </source>
</evidence>
<dbReference type="InterPro" id="IPR000259">
    <property type="entry name" value="Adhesion_dom_fimbrial"/>
</dbReference>
<proteinExistence type="predicted"/>
<organism evidence="3 4">
    <name type="scientific">Lelliottia nimipressuralis</name>
    <dbReference type="NCBI Taxonomy" id="69220"/>
    <lineage>
        <taxon>Bacteria</taxon>
        <taxon>Pseudomonadati</taxon>
        <taxon>Pseudomonadota</taxon>
        <taxon>Gammaproteobacteria</taxon>
        <taxon>Enterobacterales</taxon>
        <taxon>Enterobacteriaceae</taxon>
        <taxon>Lelliottia</taxon>
    </lineage>
</organism>
<gene>
    <name evidence="3" type="ORF">ISP11_22545</name>
</gene>
<reference evidence="3 4" key="1">
    <citation type="submission" date="2020-11" db="EMBL/GenBank/DDBJ databases">
        <title>Identification of Lelliottia nimipressuralis from Wound Infection by Whole Genome-Based Bacterial Identification.</title>
        <authorList>
            <person name="Navarathna D.H."/>
            <person name="Choi H."/>
            <person name="Jinadatha C."/>
            <person name="Chatterjee P."/>
            <person name="Hwang M."/>
        </authorList>
    </citation>
    <scope>NUCLEOTIDE SEQUENCE [LARGE SCALE GENOMIC DNA]</scope>
    <source>
        <strain evidence="3 4">DN2020</strain>
    </source>
</reference>
<comment type="caution">
    <text evidence="3">The sequence shown here is derived from an EMBL/GenBank/DDBJ whole genome shotgun (WGS) entry which is preliminary data.</text>
</comment>
<feature type="chain" id="PRO_5044775034" evidence="1">
    <location>
        <begin position="24"/>
        <end position="174"/>
    </location>
</feature>
<dbReference type="InterPro" id="IPR050263">
    <property type="entry name" value="Bact_Fimbrial_Adh_Pro"/>
</dbReference>
<dbReference type="PANTHER" id="PTHR33420:SF26">
    <property type="entry name" value="FIMBRIAL SUBUNIT"/>
    <property type="match status" value="1"/>
</dbReference>
<dbReference type="AlphaFoldDB" id="A0ABD4KFT9"/>
<dbReference type="Pfam" id="PF00419">
    <property type="entry name" value="Fimbrial"/>
    <property type="match status" value="1"/>
</dbReference>
<sequence length="174" mass="17627">MKSTYLALTLASFMGLVAHTASAADGTINFTGALTADTCTVDTASQSYTVNMGQVAKTIFTATGTAGPQTAFQLTLSSCPDSVTGVQFTPSSGPVNTTNTDLLALASGSTATGLGIALYDGNGTQIPYRSASTQVYPVTDGVATINLSAALVSTADTVTSGDFTATTPFYITYQ</sequence>
<dbReference type="PANTHER" id="PTHR33420">
    <property type="entry name" value="FIMBRIAL SUBUNIT ELFA-RELATED"/>
    <property type="match status" value="1"/>
</dbReference>
<name>A0ABD4KFT9_9ENTR</name>
<dbReference type="SUPFAM" id="SSF49401">
    <property type="entry name" value="Bacterial adhesins"/>
    <property type="match status" value="1"/>
</dbReference>
<evidence type="ECO:0000313" key="3">
    <source>
        <dbReference type="EMBL" id="MBF4180640.1"/>
    </source>
</evidence>
<dbReference type="RefSeq" id="WP_194514442.1">
    <property type="nucleotide sequence ID" value="NZ_JADIXP010000024.1"/>
</dbReference>
<keyword evidence="1" id="KW-0732">Signal</keyword>